<keyword evidence="1" id="KW-1133">Transmembrane helix</keyword>
<protein>
    <submittedName>
        <fullName evidence="2">Uncharacterized protein</fullName>
    </submittedName>
</protein>
<keyword evidence="1" id="KW-0472">Membrane</keyword>
<dbReference type="AlphaFoldDB" id="A0A2S3HGZ2"/>
<dbReference type="Gramene" id="PAN22729">
    <property type="protein sequence ID" value="PAN22729"/>
    <property type="gene ID" value="PAHAL_4G041200"/>
</dbReference>
<keyword evidence="1" id="KW-0812">Transmembrane</keyword>
<sequence>MSAAIMQIQYVLLWYLPTIVPLVSSSVVFIYYPCPMMIEFRLVSVHYRLCLMASLHAASCWFSFCFAFFGDSQSSSAVLRYCKIMPRGELLDSGVEL</sequence>
<gene>
    <name evidence="2" type="ORF">PAHAL_4G041200</name>
</gene>
<evidence type="ECO:0000313" key="2">
    <source>
        <dbReference type="EMBL" id="PAN22729.1"/>
    </source>
</evidence>
<accession>A0A2S3HGZ2</accession>
<evidence type="ECO:0000256" key="1">
    <source>
        <dbReference type="SAM" id="Phobius"/>
    </source>
</evidence>
<dbReference type="Proteomes" id="UP000243499">
    <property type="component" value="Chromosome 4"/>
</dbReference>
<dbReference type="EMBL" id="CM008049">
    <property type="protein sequence ID" value="PAN22729.1"/>
    <property type="molecule type" value="Genomic_DNA"/>
</dbReference>
<organism evidence="2">
    <name type="scientific">Panicum hallii</name>
    <dbReference type="NCBI Taxonomy" id="206008"/>
    <lineage>
        <taxon>Eukaryota</taxon>
        <taxon>Viridiplantae</taxon>
        <taxon>Streptophyta</taxon>
        <taxon>Embryophyta</taxon>
        <taxon>Tracheophyta</taxon>
        <taxon>Spermatophyta</taxon>
        <taxon>Magnoliopsida</taxon>
        <taxon>Liliopsida</taxon>
        <taxon>Poales</taxon>
        <taxon>Poaceae</taxon>
        <taxon>PACMAD clade</taxon>
        <taxon>Panicoideae</taxon>
        <taxon>Panicodae</taxon>
        <taxon>Paniceae</taxon>
        <taxon>Panicinae</taxon>
        <taxon>Panicum</taxon>
        <taxon>Panicum sect. Panicum</taxon>
    </lineage>
</organism>
<name>A0A2S3HGZ2_9POAL</name>
<reference evidence="2" key="1">
    <citation type="submission" date="2018-04" db="EMBL/GenBank/DDBJ databases">
        <title>WGS assembly of Panicum hallii.</title>
        <authorList>
            <person name="Lovell J."/>
            <person name="Jenkins J."/>
            <person name="Lowry D."/>
            <person name="Mamidi S."/>
            <person name="Sreedasyam A."/>
            <person name="Weng X."/>
            <person name="Barry K."/>
            <person name="Bonette J."/>
            <person name="Campitelli B."/>
            <person name="Daum C."/>
            <person name="Gordon S."/>
            <person name="Gould B."/>
            <person name="Lipzen A."/>
            <person name="Macqueen A."/>
            <person name="Palacio-Mejia J."/>
            <person name="Plott C."/>
            <person name="Shakirov E."/>
            <person name="Shu S."/>
            <person name="Yoshinaga Y."/>
            <person name="Zane M."/>
            <person name="Rokhsar D."/>
            <person name="Grimwood J."/>
            <person name="Schmutz J."/>
            <person name="Juenger T."/>
        </authorList>
    </citation>
    <scope>NUCLEOTIDE SEQUENCE [LARGE SCALE GENOMIC DNA]</scope>
    <source>
        <strain evidence="2">FIL2</strain>
    </source>
</reference>
<feature type="transmembrane region" description="Helical" evidence="1">
    <location>
        <begin position="45"/>
        <end position="70"/>
    </location>
</feature>
<proteinExistence type="predicted"/>
<feature type="transmembrane region" description="Helical" evidence="1">
    <location>
        <begin position="12"/>
        <end position="33"/>
    </location>
</feature>